<dbReference type="Gene3D" id="3.40.50.150">
    <property type="entry name" value="Vaccinia Virus protein VP39"/>
    <property type="match status" value="1"/>
</dbReference>
<dbReference type="CDD" id="cd02440">
    <property type="entry name" value="AdoMet_MTases"/>
    <property type="match status" value="1"/>
</dbReference>
<reference evidence="5 6" key="1">
    <citation type="submission" date="2024-01" db="EMBL/GenBank/DDBJ databases">
        <title>Complete genome of Cladobotryum mycophilum ATHUM6906.</title>
        <authorList>
            <person name="Christinaki A.C."/>
            <person name="Myridakis A.I."/>
            <person name="Kouvelis V.N."/>
        </authorList>
    </citation>
    <scope>NUCLEOTIDE SEQUENCE [LARGE SCALE GENOMIC DNA]</scope>
    <source>
        <strain evidence="5 6">ATHUM6906</strain>
    </source>
</reference>
<evidence type="ECO:0000256" key="3">
    <source>
        <dbReference type="ARBA" id="ARBA00022679"/>
    </source>
</evidence>
<dbReference type="InterPro" id="IPR029063">
    <property type="entry name" value="SAM-dependent_MTases_sf"/>
</dbReference>
<name>A0ABR0SVQ0_9HYPO</name>
<protein>
    <submittedName>
        <fullName evidence="5">EEF1A lysine methyltransferase 4</fullName>
    </submittedName>
</protein>
<sequence length="224" mass="25263">MAASDNKALGSSSYWDSRYAHSDGQSPTHEWFLSFSQLEGFFRQNLFQVQGLRPVNNPLILHLGSGDSVIPKEFASQGYCQQLCVDFSPVVVNVMSERHGDIKGIEWKEMDVRDMSAVADKSISVAFNKGTLDAMIHGSPWNPQMRSSKTLVDISERVLKDDGVFLYITFRQSHFIKPLLNPDQLWDIDMQVLGEDGSIPYFAFVLKKRPVPSPSQTSDECRIQ</sequence>
<comment type="caution">
    <text evidence="5">The sequence shown here is derived from an EMBL/GenBank/DDBJ whole genome shotgun (WGS) entry which is preliminary data.</text>
</comment>
<evidence type="ECO:0000256" key="2">
    <source>
        <dbReference type="ARBA" id="ARBA00022603"/>
    </source>
</evidence>
<proteinExistence type="inferred from homology"/>
<feature type="domain" description="Methyltransferase type 11" evidence="4">
    <location>
        <begin position="61"/>
        <end position="166"/>
    </location>
</feature>
<keyword evidence="2 5" id="KW-0489">Methyltransferase</keyword>
<dbReference type="EMBL" id="JAVFKD010000003">
    <property type="protein sequence ID" value="KAK5996280.1"/>
    <property type="molecule type" value="Genomic_DNA"/>
</dbReference>
<accession>A0ABR0SVQ0</accession>
<dbReference type="InterPro" id="IPR051419">
    <property type="entry name" value="Lys/N-term_MeTrsfase_sf"/>
</dbReference>
<keyword evidence="3" id="KW-0808">Transferase</keyword>
<dbReference type="PANTHER" id="PTHR12176:SF80">
    <property type="entry name" value="EEF1A LYSINE METHYLTRANSFERASE 4"/>
    <property type="match status" value="1"/>
</dbReference>
<dbReference type="PANTHER" id="PTHR12176">
    <property type="entry name" value="SAM-DEPENDENT METHYLTRANSFERASE SUPERFAMILY PROTEIN"/>
    <property type="match status" value="1"/>
</dbReference>
<dbReference type="InterPro" id="IPR013216">
    <property type="entry name" value="Methyltransf_11"/>
</dbReference>
<organism evidence="5 6">
    <name type="scientific">Cladobotryum mycophilum</name>
    <dbReference type="NCBI Taxonomy" id="491253"/>
    <lineage>
        <taxon>Eukaryota</taxon>
        <taxon>Fungi</taxon>
        <taxon>Dikarya</taxon>
        <taxon>Ascomycota</taxon>
        <taxon>Pezizomycotina</taxon>
        <taxon>Sordariomycetes</taxon>
        <taxon>Hypocreomycetidae</taxon>
        <taxon>Hypocreales</taxon>
        <taxon>Hypocreaceae</taxon>
        <taxon>Cladobotryum</taxon>
    </lineage>
</organism>
<dbReference type="Pfam" id="PF08241">
    <property type="entry name" value="Methyltransf_11"/>
    <property type="match status" value="1"/>
</dbReference>
<dbReference type="SUPFAM" id="SSF53335">
    <property type="entry name" value="S-adenosyl-L-methionine-dependent methyltransferases"/>
    <property type="match status" value="1"/>
</dbReference>
<evidence type="ECO:0000256" key="1">
    <source>
        <dbReference type="ARBA" id="ARBA00008361"/>
    </source>
</evidence>
<dbReference type="Proteomes" id="UP001338125">
    <property type="component" value="Unassembled WGS sequence"/>
</dbReference>
<dbReference type="GO" id="GO:0008168">
    <property type="term" value="F:methyltransferase activity"/>
    <property type="evidence" value="ECO:0007669"/>
    <property type="project" value="UniProtKB-KW"/>
</dbReference>
<evidence type="ECO:0000313" key="5">
    <source>
        <dbReference type="EMBL" id="KAK5996280.1"/>
    </source>
</evidence>
<evidence type="ECO:0000313" key="6">
    <source>
        <dbReference type="Proteomes" id="UP001338125"/>
    </source>
</evidence>
<evidence type="ECO:0000259" key="4">
    <source>
        <dbReference type="Pfam" id="PF08241"/>
    </source>
</evidence>
<gene>
    <name evidence="5" type="ORF">PT974_03034</name>
</gene>
<dbReference type="GO" id="GO:0032259">
    <property type="term" value="P:methylation"/>
    <property type="evidence" value="ECO:0007669"/>
    <property type="project" value="UniProtKB-KW"/>
</dbReference>
<keyword evidence="6" id="KW-1185">Reference proteome</keyword>
<comment type="similarity">
    <text evidence="1">Belongs to the methyltransferase superfamily.</text>
</comment>